<sequence length="144" mass="15654">MIGRIFGVVSRPARPEPVLPALDDHVTLAALLVRLARSDGPLNLAEITTIDEVLKRRLGLNGIAAAQLRASGETLEREYPHTEALGRLLAHETPAHERDALMDDLLLVVNCDGPETGPEHNLMERIEALLPAPAKTIQMYGTIS</sequence>
<keyword evidence="3" id="KW-1185">Reference proteome</keyword>
<dbReference type="OrthoDB" id="5402150at2"/>
<dbReference type="STRING" id="282199.GCA_001049735_00895"/>
<feature type="domain" description="Co-chaperone DjlA N-terminal" evidence="1">
    <location>
        <begin position="26"/>
        <end position="131"/>
    </location>
</feature>
<organism evidence="2 3">
    <name type="scientific">Nereida ignava</name>
    <dbReference type="NCBI Taxonomy" id="282199"/>
    <lineage>
        <taxon>Bacteria</taxon>
        <taxon>Pseudomonadati</taxon>
        <taxon>Pseudomonadota</taxon>
        <taxon>Alphaproteobacteria</taxon>
        <taxon>Rhodobacterales</taxon>
        <taxon>Roseobacteraceae</taxon>
        <taxon>Nereida</taxon>
    </lineage>
</organism>
<dbReference type="AlphaFoldDB" id="A0A0U1NJD1"/>
<dbReference type="SUPFAM" id="SSF158682">
    <property type="entry name" value="TerB-like"/>
    <property type="match status" value="1"/>
</dbReference>
<dbReference type="Gene3D" id="1.10.3680.10">
    <property type="entry name" value="TerB-like"/>
    <property type="match status" value="1"/>
</dbReference>
<protein>
    <submittedName>
        <fullName evidence="2">Tellurite resistance protein TerB</fullName>
    </submittedName>
</protein>
<dbReference type="InterPro" id="IPR007791">
    <property type="entry name" value="DjlA_N"/>
</dbReference>
<dbReference type="Pfam" id="PF05099">
    <property type="entry name" value="TerB"/>
    <property type="match status" value="1"/>
</dbReference>
<reference evidence="2 3" key="1">
    <citation type="submission" date="2015-04" db="EMBL/GenBank/DDBJ databases">
        <authorList>
            <person name="Syromyatnikov M.Y."/>
            <person name="Popov V.N."/>
        </authorList>
    </citation>
    <scope>NUCLEOTIDE SEQUENCE [LARGE SCALE GENOMIC DNA]</scope>
    <source>
        <strain evidence="2 3">CECT 5292</strain>
    </source>
</reference>
<proteinExistence type="predicted"/>
<name>A0A0U1NJD1_9RHOB</name>
<evidence type="ECO:0000313" key="3">
    <source>
        <dbReference type="Proteomes" id="UP000048949"/>
    </source>
</evidence>
<dbReference type="InterPro" id="IPR029024">
    <property type="entry name" value="TerB-like"/>
</dbReference>
<dbReference type="RefSeq" id="WP_048598279.1">
    <property type="nucleotide sequence ID" value="NZ_CVPC01000004.1"/>
</dbReference>
<accession>A0A0U1NJD1</accession>
<dbReference type="Proteomes" id="UP000048949">
    <property type="component" value="Unassembled WGS sequence"/>
</dbReference>
<evidence type="ECO:0000313" key="2">
    <source>
        <dbReference type="EMBL" id="CRK74856.1"/>
    </source>
</evidence>
<gene>
    <name evidence="2" type="ORF">NIG5292_00895</name>
</gene>
<evidence type="ECO:0000259" key="1">
    <source>
        <dbReference type="Pfam" id="PF05099"/>
    </source>
</evidence>
<dbReference type="EMBL" id="CVQV01000004">
    <property type="protein sequence ID" value="CRK74856.1"/>
    <property type="molecule type" value="Genomic_DNA"/>
</dbReference>